<dbReference type="EMBL" id="BMAO01000661">
    <property type="protein sequence ID" value="GFQ68412.1"/>
    <property type="molecule type" value="Genomic_DNA"/>
</dbReference>
<reference evidence="1" key="1">
    <citation type="submission" date="2020-07" db="EMBL/GenBank/DDBJ databases">
        <title>Multicomponent nature underlies the extraordinary mechanical properties of spider dragline silk.</title>
        <authorList>
            <person name="Kono N."/>
            <person name="Nakamura H."/>
            <person name="Mori M."/>
            <person name="Yoshida Y."/>
            <person name="Ohtoshi R."/>
            <person name="Malay A.D."/>
            <person name="Moran D.A.P."/>
            <person name="Tomita M."/>
            <person name="Numata K."/>
            <person name="Arakawa K."/>
        </authorList>
    </citation>
    <scope>NUCLEOTIDE SEQUENCE</scope>
</reference>
<evidence type="ECO:0000313" key="3">
    <source>
        <dbReference type="Proteomes" id="UP000887116"/>
    </source>
</evidence>
<comment type="caution">
    <text evidence="1">The sequence shown here is derived from an EMBL/GenBank/DDBJ whole genome shotgun (WGS) entry which is preliminary data.</text>
</comment>
<dbReference type="EMBL" id="BMAO01000661">
    <property type="protein sequence ID" value="GFQ68394.1"/>
    <property type="molecule type" value="Genomic_DNA"/>
</dbReference>
<gene>
    <name evidence="1" type="primary">WBAF_1446</name>
    <name evidence="1" type="ORF">TNCT_97611</name>
    <name evidence="2" type="ORF">TNCT_97751</name>
</gene>
<evidence type="ECO:0000313" key="1">
    <source>
        <dbReference type="EMBL" id="GFQ68394.1"/>
    </source>
</evidence>
<accession>A0A8X6GJS0</accession>
<protein>
    <submittedName>
        <fullName evidence="1">Uncharacterized protein</fullName>
    </submittedName>
</protein>
<name>A0A8X6GJS0_TRICU</name>
<dbReference type="Proteomes" id="UP000887116">
    <property type="component" value="Unassembled WGS sequence"/>
</dbReference>
<sequence>MANANIALSKEILQNLTKLSELTKQPAQELAEKLLGEAIELEMDDFLLSVVADQYDIESAKKTRSEDVDWNTLLSS</sequence>
<keyword evidence="3" id="KW-1185">Reference proteome</keyword>
<proteinExistence type="predicted"/>
<evidence type="ECO:0000313" key="2">
    <source>
        <dbReference type="EMBL" id="GFQ68412.1"/>
    </source>
</evidence>
<organism evidence="1 3">
    <name type="scientific">Trichonephila clavata</name>
    <name type="common">Joro spider</name>
    <name type="synonym">Nephila clavata</name>
    <dbReference type="NCBI Taxonomy" id="2740835"/>
    <lineage>
        <taxon>Eukaryota</taxon>
        <taxon>Metazoa</taxon>
        <taxon>Ecdysozoa</taxon>
        <taxon>Arthropoda</taxon>
        <taxon>Chelicerata</taxon>
        <taxon>Arachnida</taxon>
        <taxon>Araneae</taxon>
        <taxon>Araneomorphae</taxon>
        <taxon>Entelegynae</taxon>
        <taxon>Araneoidea</taxon>
        <taxon>Nephilidae</taxon>
        <taxon>Trichonephila</taxon>
    </lineage>
</organism>
<dbReference type="AlphaFoldDB" id="A0A8X6GJS0"/>